<evidence type="ECO:0000313" key="5">
    <source>
        <dbReference type="Proteomes" id="UP000799757"/>
    </source>
</evidence>
<keyword evidence="5" id="KW-1185">Reference proteome</keyword>
<evidence type="ECO:0000256" key="1">
    <source>
        <dbReference type="ARBA" id="ARBA00022884"/>
    </source>
</evidence>
<dbReference type="GO" id="GO:0005737">
    <property type="term" value="C:cytoplasm"/>
    <property type="evidence" value="ECO:0007669"/>
    <property type="project" value="TreeGrafter"/>
</dbReference>
<gene>
    <name evidence="4" type="ORF">K505DRAFT_210329</name>
</gene>
<accession>A0A6A6XGJ0</accession>
<dbReference type="GO" id="GO:0003723">
    <property type="term" value="F:RNA binding"/>
    <property type="evidence" value="ECO:0007669"/>
    <property type="project" value="UniProtKB-UniRule"/>
</dbReference>
<feature type="non-terminal residue" evidence="4">
    <location>
        <position position="74"/>
    </location>
</feature>
<dbReference type="Pfam" id="PF00076">
    <property type="entry name" value="RRM_1"/>
    <property type="match status" value="1"/>
</dbReference>
<dbReference type="Proteomes" id="UP000799757">
    <property type="component" value="Unassembled WGS sequence"/>
</dbReference>
<dbReference type="InterPro" id="IPR012677">
    <property type="entry name" value="Nucleotide-bd_a/b_plait_sf"/>
</dbReference>
<dbReference type="SUPFAM" id="SSF54928">
    <property type="entry name" value="RNA-binding domain, RBD"/>
    <property type="match status" value="1"/>
</dbReference>
<feature type="non-terminal residue" evidence="4">
    <location>
        <position position="1"/>
    </location>
</feature>
<dbReference type="SMART" id="SM00360">
    <property type="entry name" value="RRM"/>
    <property type="match status" value="1"/>
</dbReference>
<dbReference type="InterPro" id="IPR000504">
    <property type="entry name" value="RRM_dom"/>
</dbReference>
<proteinExistence type="predicted"/>
<name>A0A6A6XGJ0_9PLEO</name>
<reference evidence="4" key="1">
    <citation type="journal article" date="2020" name="Stud. Mycol.">
        <title>101 Dothideomycetes genomes: a test case for predicting lifestyles and emergence of pathogens.</title>
        <authorList>
            <person name="Haridas S."/>
            <person name="Albert R."/>
            <person name="Binder M."/>
            <person name="Bloem J."/>
            <person name="Labutti K."/>
            <person name="Salamov A."/>
            <person name="Andreopoulos B."/>
            <person name="Baker S."/>
            <person name="Barry K."/>
            <person name="Bills G."/>
            <person name="Bluhm B."/>
            <person name="Cannon C."/>
            <person name="Castanera R."/>
            <person name="Culley D."/>
            <person name="Daum C."/>
            <person name="Ezra D."/>
            <person name="Gonzalez J."/>
            <person name="Henrissat B."/>
            <person name="Kuo A."/>
            <person name="Liang C."/>
            <person name="Lipzen A."/>
            <person name="Lutzoni F."/>
            <person name="Magnuson J."/>
            <person name="Mondo S."/>
            <person name="Nolan M."/>
            <person name="Ohm R."/>
            <person name="Pangilinan J."/>
            <person name="Park H.-J."/>
            <person name="Ramirez L."/>
            <person name="Alfaro M."/>
            <person name="Sun H."/>
            <person name="Tritt A."/>
            <person name="Yoshinaga Y."/>
            <person name="Zwiers L.-H."/>
            <person name="Turgeon B."/>
            <person name="Goodwin S."/>
            <person name="Spatafora J."/>
            <person name="Crous P."/>
            <person name="Grigoriev I."/>
        </authorList>
    </citation>
    <scope>NUCLEOTIDE SEQUENCE</scope>
    <source>
        <strain evidence="4">CBS 109.77</strain>
    </source>
</reference>
<feature type="domain" description="RRM" evidence="3">
    <location>
        <begin position="1"/>
        <end position="74"/>
    </location>
</feature>
<dbReference type="InterPro" id="IPR035979">
    <property type="entry name" value="RBD_domain_sf"/>
</dbReference>
<protein>
    <recommendedName>
        <fullName evidence="3">RRM domain-containing protein</fullName>
    </recommendedName>
</protein>
<dbReference type="EMBL" id="MU001864">
    <property type="protein sequence ID" value="KAF2795264.1"/>
    <property type="molecule type" value="Genomic_DNA"/>
</dbReference>
<evidence type="ECO:0000313" key="4">
    <source>
        <dbReference type="EMBL" id="KAF2795264.1"/>
    </source>
</evidence>
<organism evidence="4 5">
    <name type="scientific">Melanomma pulvis-pyrius CBS 109.77</name>
    <dbReference type="NCBI Taxonomy" id="1314802"/>
    <lineage>
        <taxon>Eukaryota</taxon>
        <taxon>Fungi</taxon>
        <taxon>Dikarya</taxon>
        <taxon>Ascomycota</taxon>
        <taxon>Pezizomycotina</taxon>
        <taxon>Dothideomycetes</taxon>
        <taxon>Pleosporomycetidae</taxon>
        <taxon>Pleosporales</taxon>
        <taxon>Melanommataceae</taxon>
        <taxon>Melanomma</taxon>
    </lineage>
</organism>
<evidence type="ECO:0000256" key="2">
    <source>
        <dbReference type="PROSITE-ProRule" id="PRU00176"/>
    </source>
</evidence>
<dbReference type="GO" id="GO:0005654">
    <property type="term" value="C:nucleoplasm"/>
    <property type="evidence" value="ECO:0007669"/>
    <property type="project" value="TreeGrafter"/>
</dbReference>
<dbReference type="GO" id="GO:0061574">
    <property type="term" value="C:ASAP complex"/>
    <property type="evidence" value="ECO:0007669"/>
    <property type="project" value="TreeGrafter"/>
</dbReference>
<dbReference type="PANTHER" id="PTHR15481:SF0">
    <property type="entry name" value="LD23870P-RELATED"/>
    <property type="match status" value="1"/>
</dbReference>
<dbReference type="PROSITE" id="PS50102">
    <property type="entry name" value="RRM"/>
    <property type="match status" value="1"/>
</dbReference>
<dbReference type="AlphaFoldDB" id="A0A6A6XGJ0"/>
<dbReference type="GO" id="GO:0000398">
    <property type="term" value="P:mRNA splicing, via spliceosome"/>
    <property type="evidence" value="ECO:0007669"/>
    <property type="project" value="TreeGrafter"/>
</dbReference>
<dbReference type="PANTHER" id="PTHR15481">
    <property type="entry name" value="RIBONUCLEIC ACID BINDING PROTEIN S1"/>
    <property type="match status" value="1"/>
</dbReference>
<dbReference type="Gene3D" id="3.30.70.330">
    <property type="match status" value="1"/>
</dbReference>
<dbReference type="OrthoDB" id="252020at2759"/>
<keyword evidence="1 2" id="KW-0694">RNA-binding</keyword>
<evidence type="ECO:0000259" key="3">
    <source>
        <dbReference type="PROSITE" id="PS50102"/>
    </source>
</evidence>
<sequence>IVVELLTKNVKEDHLREIFGKYGLIKDLKLPMNPAFNTNRGTAYIMYEEIEDAEKAIAKMHEAQLDGAKINVSI</sequence>